<dbReference type="Pfam" id="PF03969">
    <property type="entry name" value="AFG1_ATPase"/>
    <property type="match status" value="1"/>
</dbReference>
<dbReference type="GO" id="GO:0051301">
    <property type="term" value="P:cell division"/>
    <property type="evidence" value="ECO:0007669"/>
    <property type="project" value="TreeGrafter"/>
</dbReference>
<dbReference type="PANTHER" id="PTHR12169">
    <property type="entry name" value="ATPASE N2B"/>
    <property type="match status" value="1"/>
</dbReference>
<dbReference type="GO" id="GO:0016887">
    <property type="term" value="F:ATP hydrolysis activity"/>
    <property type="evidence" value="ECO:0007669"/>
    <property type="project" value="InterPro"/>
</dbReference>
<organism evidence="3">
    <name type="scientific">marine metagenome</name>
    <dbReference type="NCBI Taxonomy" id="408172"/>
    <lineage>
        <taxon>unclassified sequences</taxon>
        <taxon>metagenomes</taxon>
        <taxon>ecological metagenomes</taxon>
    </lineage>
</organism>
<evidence type="ECO:0008006" key="4">
    <source>
        <dbReference type="Google" id="ProtNLM"/>
    </source>
</evidence>
<evidence type="ECO:0000256" key="2">
    <source>
        <dbReference type="ARBA" id="ARBA00022840"/>
    </source>
</evidence>
<dbReference type="AlphaFoldDB" id="A0A383AYD0"/>
<keyword evidence="2" id="KW-0067">ATP-binding</keyword>
<dbReference type="SUPFAM" id="SSF52540">
    <property type="entry name" value="P-loop containing nucleoside triphosphate hydrolases"/>
    <property type="match status" value="1"/>
</dbReference>
<dbReference type="NCBIfam" id="NF040713">
    <property type="entry name" value="ZapE"/>
    <property type="match status" value="1"/>
</dbReference>
<gene>
    <name evidence="3" type="ORF">METZ01_LOCUS465404</name>
</gene>
<reference evidence="3" key="1">
    <citation type="submission" date="2018-05" db="EMBL/GenBank/DDBJ databases">
        <authorList>
            <person name="Lanie J.A."/>
            <person name="Ng W.-L."/>
            <person name="Kazmierczak K.M."/>
            <person name="Andrzejewski T.M."/>
            <person name="Davidsen T.M."/>
            <person name="Wayne K.J."/>
            <person name="Tettelin H."/>
            <person name="Glass J.I."/>
            <person name="Rusch D."/>
            <person name="Podicherti R."/>
            <person name="Tsui H.-C.T."/>
            <person name="Winkler M.E."/>
        </authorList>
    </citation>
    <scope>NUCLEOTIDE SEQUENCE</scope>
</reference>
<dbReference type="EMBL" id="UINC01195809">
    <property type="protein sequence ID" value="SVE12550.1"/>
    <property type="molecule type" value="Genomic_DNA"/>
</dbReference>
<protein>
    <recommendedName>
        <fullName evidence="4">Cell division protein ZapE</fullName>
    </recommendedName>
</protein>
<dbReference type="GO" id="GO:0005524">
    <property type="term" value="F:ATP binding"/>
    <property type="evidence" value="ECO:0007669"/>
    <property type="project" value="UniProtKB-KW"/>
</dbReference>
<dbReference type="GO" id="GO:0032153">
    <property type="term" value="C:cell division site"/>
    <property type="evidence" value="ECO:0007669"/>
    <property type="project" value="TreeGrafter"/>
</dbReference>
<accession>A0A383AYD0</accession>
<feature type="non-terminal residue" evidence="3">
    <location>
        <position position="204"/>
    </location>
</feature>
<dbReference type="Gene3D" id="3.40.50.300">
    <property type="entry name" value="P-loop containing nucleotide triphosphate hydrolases"/>
    <property type="match status" value="1"/>
</dbReference>
<proteinExistence type="predicted"/>
<keyword evidence="1" id="KW-0547">Nucleotide-binding</keyword>
<dbReference type="GO" id="GO:0005737">
    <property type="term" value="C:cytoplasm"/>
    <property type="evidence" value="ECO:0007669"/>
    <property type="project" value="TreeGrafter"/>
</dbReference>
<evidence type="ECO:0000256" key="1">
    <source>
        <dbReference type="ARBA" id="ARBA00022741"/>
    </source>
</evidence>
<name>A0A383AYD0_9ZZZZ</name>
<dbReference type="InterPro" id="IPR027417">
    <property type="entry name" value="P-loop_NTPase"/>
</dbReference>
<evidence type="ECO:0000313" key="3">
    <source>
        <dbReference type="EMBL" id="SVE12550.1"/>
    </source>
</evidence>
<dbReference type="InterPro" id="IPR005654">
    <property type="entry name" value="ATPase_AFG1-like"/>
</dbReference>
<sequence length="204" mass="23613">MSTPTELYKQYLRKGDIARDLAQEHAVESLQRVYQDLSISVPNGWRKSFFHLLGKPLTPPRGAYLWGDVGRGKTFLMDLFYETLPFKDKLRKHFHRFMGYVHENLKEKSDQPNPLQRTANKLAKQTRVICLDELFITDIADAMILGNLFSALFDRGVALVATSNIKPNHLYQNGLQRQQFLPAIEVIMKHMQLVHVDGNLDYRL</sequence>
<dbReference type="PANTHER" id="PTHR12169:SF6">
    <property type="entry name" value="AFG1-LIKE ATPASE"/>
    <property type="match status" value="1"/>
</dbReference>